<dbReference type="EMBL" id="QSKF01000003">
    <property type="protein sequence ID" value="RHE40842.1"/>
    <property type="molecule type" value="Genomic_DNA"/>
</dbReference>
<protein>
    <recommendedName>
        <fullName evidence="2">Transposase (putative) YhgA-like domain-containing protein</fullName>
    </recommendedName>
</protein>
<proteinExistence type="predicted"/>
<dbReference type="PANTHER" id="PTHR34611:SF2">
    <property type="entry name" value="INACTIVE RECOMBINATION-PROMOTING NUCLEASE-LIKE PROTEIN RPNE-RELATED"/>
    <property type="match status" value="1"/>
</dbReference>
<organism evidence="3 4">
    <name type="scientific">Blautia obeum</name>
    <dbReference type="NCBI Taxonomy" id="40520"/>
    <lineage>
        <taxon>Bacteria</taxon>
        <taxon>Bacillati</taxon>
        <taxon>Bacillota</taxon>
        <taxon>Clostridia</taxon>
        <taxon>Lachnospirales</taxon>
        <taxon>Lachnospiraceae</taxon>
        <taxon>Blautia</taxon>
    </lineage>
</organism>
<dbReference type="Proteomes" id="UP000283745">
    <property type="component" value="Unassembled WGS sequence"/>
</dbReference>
<feature type="domain" description="Transposase (putative) YhgA-like" evidence="2">
    <location>
        <begin position="90"/>
        <end position="233"/>
    </location>
</feature>
<gene>
    <name evidence="3" type="ORF">DW740_04705</name>
</gene>
<dbReference type="RefSeq" id="WP_015541866.1">
    <property type="nucleotide sequence ID" value="NZ_CABJFK010000003.1"/>
</dbReference>
<comment type="caution">
    <text evidence="3">The sequence shown here is derived from an EMBL/GenBank/DDBJ whole genome shotgun (WGS) entry which is preliminary data.</text>
</comment>
<dbReference type="AlphaFoldDB" id="A0A414J8P1"/>
<reference evidence="3 4" key="1">
    <citation type="submission" date="2018-08" db="EMBL/GenBank/DDBJ databases">
        <title>A genome reference for cultivated species of the human gut microbiota.</title>
        <authorList>
            <person name="Zou Y."/>
            <person name="Xue W."/>
            <person name="Luo G."/>
        </authorList>
    </citation>
    <scope>NUCLEOTIDE SEQUENCE [LARGE SCALE GENOMIC DNA]</scope>
    <source>
        <strain evidence="3 4">AM28-23</strain>
    </source>
</reference>
<evidence type="ECO:0000256" key="1">
    <source>
        <dbReference type="SAM" id="MobiDB-lite"/>
    </source>
</evidence>
<evidence type="ECO:0000259" key="2">
    <source>
        <dbReference type="Pfam" id="PF04754"/>
    </source>
</evidence>
<evidence type="ECO:0000313" key="3">
    <source>
        <dbReference type="EMBL" id="RHE40842.1"/>
    </source>
</evidence>
<dbReference type="GO" id="GO:0006310">
    <property type="term" value="P:DNA recombination"/>
    <property type="evidence" value="ECO:0007669"/>
    <property type="project" value="TreeGrafter"/>
</dbReference>
<accession>A0A414J8P1</accession>
<dbReference type="Pfam" id="PF04754">
    <property type="entry name" value="Transposase_31"/>
    <property type="match status" value="1"/>
</dbReference>
<dbReference type="PANTHER" id="PTHR34611">
    <property type="match status" value="1"/>
</dbReference>
<dbReference type="GO" id="GO:1990238">
    <property type="term" value="F:double-stranded DNA endonuclease activity"/>
    <property type="evidence" value="ECO:0007669"/>
    <property type="project" value="TreeGrafter"/>
</dbReference>
<evidence type="ECO:0000313" key="4">
    <source>
        <dbReference type="Proteomes" id="UP000283745"/>
    </source>
</evidence>
<name>A0A414J8P1_9FIRM</name>
<sequence>MEKASQDRREKNASYQPEIHVRNANSREIFKNNRLTSQFLRNYTNIPLLSNVMPEDIEDVSEKYQAFLGVEFESDTIKKVYIRKADGIIEREVYVLSLIEHKSDIDYDVAMQLLRYMCVIWQEYKATQNKIQEGSSRRKNFRYPLIIPIVYYEGKWKWTADLNLKDRIEFSEEMEKYIPDFTYQVVSVRQYTNEELSKKHDEMSLVMLINKIQTEEDLSEFRKGSEEMVESVYGNAPDEIKEIYKKILWSLLMKLKVPNEEASNIIGEIGGHGMGYLFENMDEIDIGALKRNTAREKQRADEEKQRADEEKQRADEEKQRADEEKQRANEEKQRADEEKQLRIEAEKRVADERKQRKTLEDEVARLKKLLEIQEKK</sequence>
<dbReference type="InterPro" id="IPR051699">
    <property type="entry name" value="Rpn/YhgA-like_nuclease"/>
</dbReference>
<dbReference type="InterPro" id="IPR006842">
    <property type="entry name" value="Transposase_31"/>
</dbReference>
<feature type="region of interest" description="Disordered" evidence="1">
    <location>
        <begin position="295"/>
        <end position="360"/>
    </location>
</feature>